<evidence type="ECO:0000256" key="2">
    <source>
        <dbReference type="ARBA" id="ARBA00008024"/>
    </source>
</evidence>
<dbReference type="FunFam" id="3.30.70.330:FF:000502">
    <property type="entry name" value="Pre-mRNA-splicing factor cwc2, putative"/>
    <property type="match status" value="1"/>
</dbReference>
<evidence type="ECO:0000256" key="13">
    <source>
        <dbReference type="SAM" id="MobiDB-lite"/>
    </source>
</evidence>
<evidence type="ECO:0000256" key="9">
    <source>
        <dbReference type="ARBA" id="ARBA00023187"/>
    </source>
</evidence>
<feature type="domain" description="C3H1-type" evidence="15">
    <location>
        <begin position="77"/>
        <end position="104"/>
    </location>
</feature>
<dbReference type="GO" id="GO:0036002">
    <property type="term" value="F:pre-mRNA binding"/>
    <property type="evidence" value="ECO:0007669"/>
    <property type="project" value="TreeGrafter"/>
</dbReference>
<keyword evidence="3" id="KW-0507">mRNA processing</keyword>
<dbReference type="InterPro" id="IPR035979">
    <property type="entry name" value="RBD_domain_sf"/>
</dbReference>
<proteinExistence type="inferred from homology"/>
<dbReference type="InterPro" id="IPR000571">
    <property type="entry name" value="Znf_CCCH"/>
</dbReference>
<protein>
    <submittedName>
        <fullName evidence="16">Nuclear mRNA splicing, via spliceosome-related protein</fullName>
    </submittedName>
</protein>
<dbReference type="GO" id="GO:0071007">
    <property type="term" value="C:U2-type catalytic step 2 spliceosome"/>
    <property type="evidence" value="ECO:0007669"/>
    <property type="project" value="TreeGrafter"/>
</dbReference>
<dbReference type="GeneID" id="77725061"/>
<organism evidence="16 17">
    <name type="scientific">Dioszegia hungarica</name>
    <dbReference type="NCBI Taxonomy" id="4972"/>
    <lineage>
        <taxon>Eukaryota</taxon>
        <taxon>Fungi</taxon>
        <taxon>Dikarya</taxon>
        <taxon>Basidiomycota</taxon>
        <taxon>Agaricomycotina</taxon>
        <taxon>Tremellomycetes</taxon>
        <taxon>Tremellales</taxon>
        <taxon>Bulleribasidiaceae</taxon>
        <taxon>Dioszegia</taxon>
    </lineage>
</organism>
<evidence type="ECO:0000256" key="5">
    <source>
        <dbReference type="ARBA" id="ARBA00022728"/>
    </source>
</evidence>
<evidence type="ECO:0000259" key="15">
    <source>
        <dbReference type="PROSITE" id="PS50103"/>
    </source>
</evidence>
<keyword evidence="17" id="KW-1185">Reference proteome</keyword>
<dbReference type="RefSeq" id="XP_052943644.1">
    <property type="nucleotide sequence ID" value="XM_053085860.1"/>
</dbReference>
<accession>A0AA38LR31</accession>
<dbReference type="Pfam" id="PF00076">
    <property type="entry name" value="RRM_1"/>
    <property type="match status" value="1"/>
</dbReference>
<sequence length="347" mass="38419">MSESSVVPAKRKLRPARKQVAPGEIDKTEGPQAGKEYNVWYNKWAGGDKEDPLSNKTLSQSRCVIIRDAGYTRADMTNNKYCCLFFARGCCPYGHECNFLHRLPLPNHQLPDNSRDCFGREKHGEYRDDMGGVGSFNRVNRTLYIARMAESPDKKQTEETLLRHFGEWGKIAKWNILYNRGIAFVTYESELAAQFAKEAMANQSMDLEEILNVRWATDDPNPEAIRSEAQRIKVLGQEAIKGMLDEGLVEAAQTIRALEDGDEEDFYPIEASAPSPPPSPPRPSANSKRGGGLLSGEAMENLRYYAEMAKKQAEESRASAAGAAKKKKAAPVGMALLGGYGSGDDSD</sequence>
<feature type="region of interest" description="Disordered" evidence="13">
    <location>
        <begin position="1"/>
        <end position="31"/>
    </location>
</feature>
<dbReference type="GO" id="GO:0071006">
    <property type="term" value="C:U2-type catalytic step 1 spliceosome"/>
    <property type="evidence" value="ECO:0007669"/>
    <property type="project" value="TreeGrafter"/>
</dbReference>
<evidence type="ECO:0000313" key="16">
    <source>
        <dbReference type="EMBL" id="KAI9633867.1"/>
    </source>
</evidence>
<feature type="region of interest" description="Disordered" evidence="13">
    <location>
        <begin position="267"/>
        <end position="294"/>
    </location>
</feature>
<dbReference type="InterPro" id="IPR012677">
    <property type="entry name" value="Nucleotide-bd_a/b_plait_sf"/>
</dbReference>
<dbReference type="PANTHER" id="PTHR14089">
    <property type="entry name" value="PRE-MRNA-SPLICING FACTOR RBM22"/>
    <property type="match status" value="1"/>
</dbReference>
<evidence type="ECO:0000256" key="8">
    <source>
        <dbReference type="ARBA" id="ARBA00022884"/>
    </source>
</evidence>
<evidence type="ECO:0000256" key="4">
    <source>
        <dbReference type="ARBA" id="ARBA00022723"/>
    </source>
</evidence>
<feature type="zinc finger region" description="C3H1-type" evidence="12">
    <location>
        <begin position="77"/>
        <end position="104"/>
    </location>
</feature>
<feature type="compositionally biased region" description="Pro residues" evidence="13">
    <location>
        <begin position="274"/>
        <end position="283"/>
    </location>
</feature>
<gene>
    <name evidence="16" type="ORF">MKK02DRAFT_17908</name>
</gene>
<dbReference type="InterPro" id="IPR039171">
    <property type="entry name" value="Cwc2/Slt11"/>
</dbReference>
<dbReference type="GO" id="GO:0008380">
    <property type="term" value="P:RNA splicing"/>
    <property type="evidence" value="ECO:0007669"/>
    <property type="project" value="UniProtKB-KW"/>
</dbReference>
<keyword evidence="9" id="KW-0508">mRNA splicing</keyword>
<name>A0AA38LR31_9TREE</name>
<dbReference type="PROSITE" id="PS50102">
    <property type="entry name" value="RRM"/>
    <property type="match status" value="1"/>
</dbReference>
<keyword evidence="6 12" id="KW-0863">Zinc-finger</keyword>
<dbReference type="InterPro" id="IPR000504">
    <property type="entry name" value="RRM_dom"/>
</dbReference>
<dbReference type="InterPro" id="IPR032297">
    <property type="entry name" value="Torus"/>
</dbReference>
<evidence type="ECO:0000256" key="12">
    <source>
        <dbReference type="PROSITE-ProRule" id="PRU00723"/>
    </source>
</evidence>
<evidence type="ECO:0000259" key="14">
    <source>
        <dbReference type="PROSITE" id="PS50102"/>
    </source>
</evidence>
<dbReference type="GO" id="GO:0000974">
    <property type="term" value="C:Prp19 complex"/>
    <property type="evidence" value="ECO:0007669"/>
    <property type="project" value="TreeGrafter"/>
</dbReference>
<comment type="caution">
    <text evidence="16">The sequence shown here is derived from an EMBL/GenBank/DDBJ whole genome shotgun (WGS) entry which is preliminary data.</text>
</comment>
<keyword evidence="7 12" id="KW-0862">Zinc</keyword>
<dbReference type="AlphaFoldDB" id="A0AA38LR31"/>
<dbReference type="GO" id="GO:0006397">
    <property type="term" value="P:mRNA processing"/>
    <property type="evidence" value="ECO:0007669"/>
    <property type="project" value="UniProtKB-KW"/>
</dbReference>
<keyword evidence="5" id="KW-0747">Spliceosome</keyword>
<keyword evidence="8 11" id="KW-0694">RNA-binding</keyword>
<dbReference type="EMBL" id="JAKWFO010000008">
    <property type="protein sequence ID" value="KAI9633867.1"/>
    <property type="molecule type" value="Genomic_DNA"/>
</dbReference>
<evidence type="ECO:0000256" key="6">
    <source>
        <dbReference type="ARBA" id="ARBA00022771"/>
    </source>
</evidence>
<dbReference type="InterPro" id="IPR034181">
    <property type="entry name" value="Cwc2_RRM"/>
</dbReference>
<dbReference type="Gene3D" id="3.30.70.330">
    <property type="match status" value="1"/>
</dbReference>
<feature type="domain" description="RRM" evidence="14">
    <location>
        <begin position="141"/>
        <end position="218"/>
    </location>
</feature>
<keyword evidence="10" id="KW-0539">Nucleus</keyword>
<dbReference type="SMART" id="SM00360">
    <property type="entry name" value="RRM"/>
    <property type="match status" value="1"/>
</dbReference>
<dbReference type="Pfam" id="PF16131">
    <property type="entry name" value="Torus"/>
    <property type="match status" value="1"/>
</dbReference>
<dbReference type="PANTHER" id="PTHR14089:SF2">
    <property type="entry name" value="PRE-MRNA-SPLICING FACTOR CWC2"/>
    <property type="match status" value="1"/>
</dbReference>
<keyword evidence="4 12" id="KW-0479">Metal-binding</keyword>
<dbReference type="PROSITE" id="PS50103">
    <property type="entry name" value="ZF_C3H1"/>
    <property type="match status" value="1"/>
</dbReference>
<evidence type="ECO:0000256" key="1">
    <source>
        <dbReference type="ARBA" id="ARBA00004123"/>
    </source>
</evidence>
<evidence type="ECO:0000256" key="7">
    <source>
        <dbReference type="ARBA" id="ARBA00022833"/>
    </source>
</evidence>
<dbReference type="CDD" id="cd12360">
    <property type="entry name" value="RRM_cwf2"/>
    <property type="match status" value="1"/>
</dbReference>
<evidence type="ECO:0000313" key="17">
    <source>
        <dbReference type="Proteomes" id="UP001164286"/>
    </source>
</evidence>
<dbReference type="Proteomes" id="UP001164286">
    <property type="component" value="Unassembled WGS sequence"/>
</dbReference>
<reference evidence="16" key="1">
    <citation type="journal article" date="2022" name="G3 (Bethesda)">
        <title>High quality genome of the basidiomycete yeast Dioszegia hungarica PDD-24b-2 isolated from cloud water.</title>
        <authorList>
            <person name="Jarrige D."/>
            <person name="Haridas S."/>
            <person name="Bleykasten-Grosshans C."/>
            <person name="Joly M."/>
            <person name="Nadalig T."/>
            <person name="Sancelme M."/>
            <person name="Vuilleumier S."/>
            <person name="Grigoriev I.V."/>
            <person name="Amato P."/>
            <person name="Bringel F."/>
        </authorList>
    </citation>
    <scope>NUCLEOTIDE SEQUENCE</scope>
    <source>
        <strain evidence="16">PDD-24b-2</strain>
    </source>
</reference>
<feature type="region of interest" description="Disordered" evidence="13">
    <location>
        <begin position="309"/>
        <end position="329"/>
    </location>
</feature>
<evidence type="ECO:0000256" key="3">
    <source>
        <dbReference type="ARBA" id="ARBA00022664"/>
    </source>
</evidence>
<evidence type="ECO:0000256" key="10">
    <source>
        <dbReference type="ARBA" id="ARBA00023242"/>
    </source>
</evidence>
<comment type="subcellular location">
    <subcellularLocation>
        <location evidence="1">Nucleus</location>
    </subcellularLocation>
</comment>
<comment type="similarity">
    <text evidence="2">Belongs to the RRM CWC2 family.</text>
</comment>
<dbReference type="GO" id="GO:0008270">
    <property type="term" value="F:zinc ion binding"/>
    <property type="evidence" value="ECO:0007669"/>
    <property type="project" value="UniProtKB-KW"/>
</dbReference>
<dbReference type="SUPFAM" id="SSF54928">
    <property type="entry name" value="RNA-binding domain, RBD"/>
    <property type="match status" value="1"/>
</dbReference>
<dbReference type="GO" id="GO:0017070">
    <property type="term" value="F:U6 snRNA binding"/>
    <property type="evidence" value="ECO:0007669"/>
    <property type="project" value="TreeGrafter"/>
</dbReference>
<evidence type="ECO:0000256" key="11">
    <source>
        <dbReference type="PROSITE-ProRule" id="PRU00176"/>
    </source>
</evidence>